<gene>
    <name evidence="3" type="ORF">SEMRO_595_G172660.1</name>
</gene>
<feature type="compositionally biased region" description="Gly residues" evidence="1">
    <location>
        <begin position="442"/>
        <end position="455"/>
    </location>
</feature>
<feature type="region of interest" description="Disordered" evidence="1">
    <location>
        <begin position="632"/>
        <end position="758"/>
    </location>
</feature>
<keyword evidence="4" id="KW-1185">Reference proteome</keyword>
<feature type="compositionally biased region" description="Polar residues" evidence="1">
    <location>
        <begin position="274"/>
        <end position="285"/>
    </location>
</feature>
<feature type="compositionally biased region" description="Low complexity" evidence="1">
    <location>
        <begin position="132"/>
        <end position="147"/>
    </location>
</feature>
<evidence type="ECO:0000313" key="4">
    <source>
        <dbReference type="Proteomes" id="UP001153069"/>
    </source>
</evidence>
<feature type="signal peptide" evidence="2">
    <location>
        <begin position="1"/>
        <end position="25"/>
    </location>
</feature>
<dbReference type="Proteomes" id="UP001153069">
    <property type="component" value="Unassembled WGS sequence"/>
</dbReference>
<comment type="caution">
    <text evidence="3">The sequence shown here is derived from an EMBL/GenBank/DDBJ whole genome shotgun (WGS) entry which is preliminary data.</text>
</comment>
<feature type="chain" id="PRO_5040506022" evidence="2">
    <location>
        <begin position="26"/>
        <end position="822"/>
    </location>
</feature>
<keyword evidence="2" id="KW-0732">Signal</keyword>
<feature type="compositionally biased region" description="Low complexity" evidence="1">
    <location>
        <begin position="420"/>
        <end position="432"/>
    </location>
</feature>
<feature type="region of interest" description="Disordered" evidence="1">
    <location>
        <begin position="419"/>
        <end position="463"/>
    </location>
</feature>
<name>A0A9N8HFV7_9STRA</name>
<evidence type="ECO:0000256" key="1">
    <source>
        <dbReference type="SAM" id="MobiDB-lite"/>
    </source>
</evidence>
<feature type="region of interest" description="Disordered" evidence="1">
    <location>
        <begin position="191"/>
        <end position="236"/>
    </location>
</feature>
<feature type="region of interest" description="Disordered" evidence="1">
    <location>
        <begin position="270"/>
        <end position="291"/>
    </location>
</feature>
<accession>A0A9N8HFV7</accession>
<reference evidence="3" key="1">
    <citation type="submission" date="2020-06" db="EMBL/GenBank/DDBJ databases">
        <authorList>
            <consortium name="Plant Systems Biology data submission"/>
        </authorList>
    </citation>
    <scope>NUCLEOTIDE SEQUENCE</scope>
    <source>
        <strain evidence="3">D6</strain>
    </source>
</reference>
<evidence type="ECO:0000256" key="2">
    <source>
        <dbReference type="SAM" id="SignalP"/>
    </source>
</evidence>
<dbReference type="AlphaFoldDB" id="A0A9N8HFV7"/>
<evidence type="ECO:0000313" key="3">
    <source>
        <dbReference type="EMBL" id="CAB9513503.1"/>
    </source>
</evidence>
<feature type="region of interest" description="Disordered" evidence="1">
    <location>
        <begin position="67"/>
        <end position="147"/>
    </location>
</feature>
<dbReference type="EMBL" id="CAICTM010000594">
    <property type="protein sequence ID" value="CAB9513503.1"/>
    <property type="molecule type" value="Genomic_DNA"/>
</dbReference>
<feature type="compositionally biased region" description="Pro residues" evidence="1">
    <location>
        <begin position="633"/>
        <end position="647"/>
    </location>
</feature>
<sequence>MMRFSQAALCALVCAWSIVITTVHGFGSSSTRQSAVMVLRESFFGLPAAAPEIRGGHSSSTRLRMSFDPWGRRGNNDDNGMNLKGLQPDQGNGRGNSLFPAAFTEQPSSLSSLTPDQDDSVRFDSTIVPPGRNSNWNNNNRRTANNNNNIDYLRANQLAADQVTSVQRNSTIFAPGAPGSPRGNIYQTKQQQYRGPMTTATTIKTNKSPKGVSGFFQRNNNNNRKQQPQVYSEDVNYPSDNYNVDRQLRLDPDDPFSRGSSYKNAIRYDDSKTQYRSNAKTSNTNKRSGGFFQFGRSQQQQQVKKNSNQKGNSVYLLPPAQAEKAVVNQAQSFGPGFPANVTRSNPMSNAGAMRADQDDVKTARPLGYVEPVRVERADSRNATLGGTRAGVYQPGFGQGKVLNRGGGRYGLYEQAIRTDGYQQQQRQQQQRGNQKRGYRQQAGGGGGGRMGGNNNQGGRRMDPRGNGYYNYEYQENQRTFWNGVGAVTLATAAAVPLALQTLPPESFRDPLVKQFPQYKQQIDKIAKYRWDIKLPTSYTMSEYNFPTAEEVRRQMDRAGLSQDKLKGSISDGTERLDSFLQKMNKDAGMSDSFSKSGEKVDSLMDKLSKSTAEKDLGKLGAAAGTAAAIKSVAPPPTPAVPAVPASPPKLETPKAKDADAPPKKAEPEVKAKEAPKPAPAPPKEEVKAKEAPAPAPPKKEEVKAEAPKPAPAPKEEVKAPAPAPQPKKEEVKAAAATPVVQKVTNAAPASKTDDASREATLKEIERIRAQLQMIEEKRKALKPVNDAVLDETDIWRPRYVGEPEIRQQQEPSQFGGFDSSLF</sequence>
<proteinExistence type="predicted"/>
<organism evidence="3 4">
    <name type="scientific">Seminavis robusta</name>
    <dbReference type="NCBI Taxonomy" id="568900"/>
    <lineage>
        <taxon>Eukaryota</taxon>
        <taxon>Sar</taxon>
        <taxon>Stramenopiles</taxon>
        <taxon>Ochrophyta</taxon>
        <taxon>Bacillariophyta</taxon>
        <taxon>Bacillariophyceae</taxon>
        <taxon>Bacillariophycidae</taxon>
        <taxon>Naviculales</taxon>
        <taxon>Naviculaceae</taxon>
        <taxon>Seminavis</taxon>
    </lineage>
</organism>
<feature type="compositionally biased region" description="Polar residues" evidence="1">
    <location>
        <begin position="191"/>
        <end position="208"/>
    </location>
</feature>
<feature type="compositionally biased region" description="Polar residues" evidence="1">
    <location>
        <begin position="105"/>
        <end position="115"/>
    </location>
</feature>
<feature type="compositionally biased region" description="Basic and acidic residues" evidence="1">
    <location>
        <begin position="697"/>
        <end position="706"/>
    </location>
</feature>
<feature type="region of interest" description="Disordered" evidence="1">
    <location>
        <begin position="337"/>
        <end position="358"/>
    </location>
</feature>
<feature type="compositionally biased region" description="Basic and acidic residues" evidence="1">
    <location>
        <begin position="651"/>
        <end position="675"/>
    </location>
</feature>
<feature type="region of interest" description="Disordered" evidence="1">
    <location>
        <begin position="801"/>
        <end position="822"/>
    </location>
</feature>
<protein>
    <submittedName>
        <fullName evidence="3">Uncharacterized protein</fullName>
    </submittedName>
</protein>